<proteinExistence type="predicted"/>
<reference evidence="1 2" key="1">
    <citation type="submission" date="2019-08" db="EMBL/GenBank/DDBJ databases">
        <title>Complete genome sequence of Rhodanobacter glycinis strain T01E-68 isolated from tomato root.</title>
        <authorList>
            <person name="Weon H.-Y."/>
            <person name="Lee S.A."/>
        </authorList>
    </citation>
    <scope>NUCLEOTIDE SEQUENCE [LARGE SCALE GENOMIC DNA]</scope>
    <source>
        <strain evidence="1 2">T01E-68</strain>
    </source>
</reference>
<evidence type="ECO:0000313" key="1">
    <source>
        <dbReference type="EMBL" id="QEE23630.1"/>
    </source>
</evidence>
<dbReference type="KEGG" id="rgl:CS053_03215"/>
<dbReference type="AlphaFoldDB" id="A0A5B9DZQ9"/>
<accession>A0A5B9DZQ9</accession>
<dbReference type="Pfam" id="PF11101">
    <property type="entry name" value="DUF2884"/>
    <property type="match status" value="1"/>
</dbReference>
<dbReference type="EMBL" id="CP042807">
    <property type="protein sequence ID" value="QEE23630.1"/>
    <property type="molecule type" value="Genomic_DNA"/>
</dbReference>
<organism evidence="1 2">
    <name type="scientific">Rhodanobacter glycinis</name>
    <dbReference type="NCBI Taxonomy" id="582702"/>
    <lineage>
        <taxon>Bacteria</taxon>
        <taxon>Pseudomonadati</taxon>
        <taxon>Pseudomonadota</taxon>
        <taxon>Gammaproteobacteria</taxon>
        <taxon>Lysobacterales</taxon>
        <taxon>Rhodanobacteraceae</taxon>
        <taxon>Rhodanobacter</taxon>
    </lineage>
</organism>
<gene>
    <name evidence="1" type="ORF">CS053_03215</name>
</gene>
<sequence length="299" mass="33078">MPARQIRLNLYGMERHPSRVRTMTVRVHGETNMRKRWMILAVSLGVAAMAQASARDLHVDNEHCGYSSAYDVQAKPDGIDFHRSGDGHPSDVFMHDGQLRVNGKAVAVSPADAARLRAYESDMRDLLPQMAGIANEAIGMAFDALTTVAATLGGSQHHRDALVDRLNHQRREALRALDAHINAQRWDQQGFGSAIEQPVTEAANDMAHSITRSVLWAVLTGHASDVEARADAIDQSIDKAMDQRSDQLEARAKAVCPRLESLDKLQQQFSFRLADGSALQLLKHTNTEHENQARQVAIR</sequence>
<evidence type="ECO:0000313" key="2">
    <source>
        <dbReference type="Proteomes" id="UP000321807"/>
    </source>
</evidence>
<dbReference type="Proteomes" id="UP000321807">
    <property type="component" value="Chromosome"/>
</dbReference>
<protein>
    <submittedName>
        <fullName evidence="1">DUF2884 family protein</fullName>
    </submittedName>
</protein>
<dbReference type="InterPro" id="IPR021307">
    <property type="entry name" value="DUF2884"/>
</dbReference>
<name>A0A5B9DZQ9_9GAMM</name>